<evidence type="ECO:0000256" key="1">
    <source>
        <dbReference type="SAM" id="MobiDB-lite"/>
    </source>
</evidence>
<name>A0ABS5AQS2_9PSEU</name>
<proteinExistence type="predicted"/>
<feature type="transmembrane region" description="Helical" evidence="2">
    <location>
        <begin position="64"/>
        <end position="85"/>
    </location>
</feature>
<gene>
    <name evidence="3" type="ORF">JOF53_007796</name>
</gene>
<comment type="caution">
    <text evidence="3">The sequence shown here is derived from an EMBL/GenBank/DDBJ whole genome shotgun (WGS) entry which is preliminary data.</text>
</comment>
<reference evidence="3 4" key="1">
    <citation type="submission" date="2021-03" db="EMBL/GenBank/DDBJ databases">
        <title>Sequencing the genomes of 1000 actinobacteria strains.</title>
        <authorList>
            <person name="Klenk H.-P."/>
        </authorList>
    </citation>
    <scope>NUCLEOTIDE SEQUENCE [LARGE SCALE GENOMIC DNA]</scope>
    <source>
        <strain evidence="3 4">DSM 44580</strain>
    </source>
</reference>
<dbReference type="Proteomes" id="UP001519363">
    <property type="component" value="Unassembled WGS sequence"/>
</dbReference>
<dbReference type="RefSeq" id="WP_209707666.1">
    <property type="nucleotide sequence ID" value="NZ_JAGIOO010000001.1"/>
</dbReference>
<protein>
    <recommendedName>
        <fullName evidence="5">CU044_5270 family protein</fullName>
    </recommendedName>
</protein>
<sequence>MREHNGRLPEDEAVDGVLAEVPEMSERAFRDGRERLLAAMAAERFPEREAEVIPLRRAPRRTRWLVGAAAGVALLVGGALLAPTLSVVDGPVANSAQAAEVLNRAAANLTIGTRPDPLLRPGQFRYVRVHGWIGAPSLDRSEELFYLAETNLETWIPAEQRQQWLYRRKATGQLRLVNGDEADAREDAKGVQRGLDGEWRAEDGRFFEGPNPVTRTPSLERPTPEFQAALPKDPKQLYEQLRRDADAGHQLGDKGLLQHVVNGMNSGLLTAETRANVYRALANMPGLRVLKDTETLDGRKGTALGVTADGFSQQIVVDPETGEFIGQQQVAVDESHGMDVGTVIHTTSVRTAVVDGQGQTG</sequence>
<feature type="region of interest" description="Disordered" evidence="1">
    <location>
        <begin position="202"/>
        <end position="225"/>
    </location>
</feature>
<evidence type="ECO:0008006" key="5">
    <source>
        <dbReference type="Google" id="ProtNLM"/>
    </source>
</evidence>
<dbReference type="NCBIfam" id="NF038083">
    <property type="entry name" value="CU044_5270_fam"/>
    <property type="match status" value="1"/>
</dbReference>
<dbReference type="EMBL" id="JAGIOO010000001">
    <property type="protein sequence ID" value="MBP2478924.1"/>
    <property type="molecule type" value="Genomic_DNA"/>
</dbReference>
<evidence type="ECO:0000256" key="2">
    <source>
        <dbReference type="SAM" id="Phobius"/>
    </source>
</evidence>
<dbReference type="InterPro" id="IPR047789">
    <property type="entry name" value="CU044_5270-like"/>
</dbReference>
<keyword evidence="4" id="KW-1185">Reference proteome</keyword>
<organism evidence="3 4">
    <name type="scientific">Crossiella equi</name>
    <dbReference type="NCBI Taxonomy" id="130796"/>
    <lineage>
        <taxon>Bacteria</taxon>
        <taxon>Bacillati</taxon>
        <taxon>Actinomycetota</taxon>
        <taxon>Actinomycetes</taxon>
        <taxon>Pseudonocardiales</taxon>
        <taxon>Pseudonocardiaceae</taxon>
        <taxon>Crossiella</taxon>
    </lineage>
</organism>
<keyword evidence="2" id="KW-0472">Membrane</keyword>
<keyword evidence="2" id="KW-1133">Transmembrane helix</keyword>
<evidence type="ECO:0000313" key="3">
    <source>
        <dbReference type="EMBL" id="MBP2478924.1"/>
    </source>
</evidence>
<evidence type="ECO:0000313" key="4">
    <source>
        <dbReference type="Proteomes" id="UP001519363"/>
    </source>
</evidence>
<keyword evidence="2" id="KW-0812">Transmembrane</keyword>
<accession>A0ABS5AQS2</accession>